<gene>
    <name evidence="1" type="primary">Dsim\GD17045</name>
    <name evidence="1" type="ORF">Dsim_GD17045</name>
</gene>
<sequence>MAQQTFSLCVATVEGGREENLSESPAPHIRGGITLTGVGRFHYSCCSSATVLHGRDGGIWR</sequence>
<name>B4R373_DROSI</name>
<evidence type="ECO:0000313" key="2">
    <source>
        <dbReference type="Proteomes" id="UP000000304"/>
    </source>
</evidence>
<dbReference type="AlphaFoldDB" id="B4R373"/>
<organism evidence="1 2">
    <name type="scientific">Drosophila simulans</name>
    <name type="common">Fruit fly</name>
    <dbReference type="NCBI Taxonomy" id="7240"/>
    <lineage>
        <taxon>Eukaryota</taxon>
        <taxon>Metazoa</taxon>
        <taxon>Ecdysozoa</taxon>
        <taxon>Arthropoda</taxon>
        <taxon>Hexapoda</taxon>
        <taxon>Insecta</taxon>
        <taxon>Pterygota</taxon>
        <taxon>Neoptera</taxon>
        <taxon>Endopterygota</taxon>
        <taxon>Diptera</taxon>
        <taxon>Brachycera</taxon>
        <taxon>Muscomorpha</taxon>
        <taxon>Ephydroidea</taxon>
        <taxon>Drosophilidae</taxon>
        <taxon>Drosophila</taxon>
        <taxon>Sophophora</taxon>
    </lineage>
</organism>
<proteinExistence type="predicted"/>
<dbReference type="EMBL" id="CM000366">
    <property type="protein sequence ID" value="EDX17675.1"/>
    <property type="molecule type" value="Genomic_DNA"/>
</dbReference>
<reference evidence="1 2" key="1">
    <citation type="journal article" date="2007" name="Nature">
        <title>Evolution of genes and genomes on the Drosophila phylogeny.</title>
        <authorList>
            <consortium name="Drosophila 12 Genomes Consortium"/>
            <person name="Clark A.G."/>
            <person name="Eisen M.B."/>
            <person name="Smith D.R."/>
            <person name="Bergman C.M."/>
            <person name="Oliver B."/>
            <person name="Markow T.A."/>
            <person name="Kaufman T.C."/>
            <person name="Kellis M."/>
            <person name="Gelbart W."/>
            <person name="Iyer V.N."/>
            <person name="Pollard D.A."/>
            <person name="Sackton T.B."/>
            <person name="Larracuente A.M."/>
            <person name="Singh N.D."/>
            <person name="Abad J.P."/>
            <person name="Abt D.N."/>
            <person name="Adryan B."/>
            <person name="Aguade M."/>
            <person name="Akashi H."/>
            <person name="Anderson W.W."/>
            <person name="Aquadro C.F."/>
            <person name="Ardell D.H."/>
            <person name="Arguello R."/>
            <person name="Artieri C.G."/>
            <person name="Barbash D.A."/>
            <person name="Barker D."/>
            <person name="Barsanti P."/>
            <person name="Batterham P."/>
            <person name="Batzoglou S."/>
            <person name="Begun D."/>
            <person name="Bhutkar A."/>
            <person name="Blanco E."/>
            <person name="Bosak S.A."/>
            <person name="Bradley R.K."/>
            <person name="Brand A.D."/>
            <person name="Brent M.R."/>
            <person name="Brooks A.N."/>
            <person name="Brown R.H."/>
            <person name="Butlin R.K."/>
            <person name="Caggese C."/>
            <person name="Calvi B.R."/>
            <person name="Bernardo de Carvalho A."/>
            <person name="Caspi A."/>
            <person name="Castrezana S."/>
            <person name="Celniker S.E."/>
            <person name="Chang J.L."/>
            <person name="Chapple C."/>
            <person name="Chatterji S."/>
            <person name="Chinwalla A."/>
            <person name="Civetta A."/>
            <person name="Clifton S.W."/>
            <person name="Comeron J.M."/>
            <person name="Costello J.C."/>
            <person name="Coyne J.A."/>
            <person name="Daub J."/>
            <person name="David R.G."/>
            <person name="Delcher A.L."/>
            <person name="Delehaunty K."/>
            <person name="Do C.B."/>
            <person name="Ebling H."/>
            <person name="Edwards K."/>
            <person name="Eickbush T."/>
            <person name="Evans J.D."/>
            <person name="Filipski A."/>
            <person name="Findeiss S."/>
            <person name="Freyhult E."/>
            <person name="Fulton L."/>
            <person name="Fulton R."/>
            <person name="Garcia A.C."/>
            <person name="Gardiner A."/>
            <person name="Garfield D.A."/>
            <person name="Garvin B.E."/>
            <person name="Gibson G."/>
            <person name="Gilbert D."/>
            <person name="Gnerre S."/>
            <person name="Godfrey J."/>
            <person name="Good R."/>
            <person name="Gotea V."/>
            <person name="Gravely B."/>
            <person name="Greenberg A.J."/>
            <person name="Griffiths-Jones S."/>
            <person name="Gross S."/>
            <person name="Guigo R."/>
            <person name="Gustafson E.A."/>
            <person name="Haerty W."/>
            <person name="Hahn M.W."/>
            <person name="Halligan D.L."/>
            <person name="Halpern A.L."/>
            <person name="Halter G.M."/>
            <person name="Han M.V."/>
            <person name="Heger A."/>
            <person name="Hillier L."/>
            <person name="Hinrichs A.S."/>
            <person name="Holmes I."/>
            <person name="Hoskins R.A."/>
            <person name="Hubisz M.J."/>
            <person name="Hultmark D."/>
            <person name="Huntley M.A."/>
            <person name="Jaffe D.B."/>
            <person name="Jagadeeshan S."/>
            <person name="Jeck W.R."/>
            <person name="Johnson J."/>
            <person name="Jones C.D."/>
            <person name="Jordan W.C."/>
            <person name="Karpen G.H."/>
            <person name="Kataoka E."/>
            <person name="Keightley P.D."/>
            <person name="Kheradpour P."/>
            <person name="Kirkness E.F."/>
            <person name="Koerich L.B."/>
            <person name="Kristiansen K."/>
            <person name="Kudrna D."/>
            <person name="Kulathinal R.J."/>
            <person name="Kumar S."/>
            <person name="Kwok R."/>
            <person name="Lander E."/>
            <person name="Langley C.H."/>
            <person name="Lapoint R."/>
            <person name="Lazzaro B.P."/>
            <person name="Lee S.J."/>
            <person name="Levesque L."/>
            <person name="Li R."/>
            <person name="Lin C.F."/>
            <person name="Lin M.F."/>
            <person name="Lindblad-Toh K."/>
            <person name="Llopart A."/>
            <person name="Long M."/>
            <person name="Low L."/>
            <person name="Lozovsky E."/>
            <person name="Lu J."/>
            <person name="Luo M."/>
            <person name="Machado C.A."/>
            <person name="Makalowski W."/>
            <person name="Marzo M."/>
            <person name="Matsuda M."/>
            <person name="Matzkin L."/>
            <person name="McAllister B."/>
            <person name="McBride C.S."/>
            <person name="McKernan B."/>
            <person name="McKernan K."/>
            <person name="Mendez-Lago M."/>
            <person name="Minx P."/>
            <person name="Mollenhauer M.U."/>
            <person name="Montooth K."/>
            <person name="Mount S.M."/>
            <person name="Mu X."/>
            <person name="Myers E."/>
            <person name="Negre B."/>
            <person name="Newfeld S."/>
            <person name="Nielsen R."/>
            <person name="Noor M.A."/>
            <person name="O'Grady P."/>
            <person name="Pachter L."/>
            <person name="Papaceit M."/>
            <person name="Parisi M.J."/>
            <person name="Parisi M."/>
            <person name="Parts L."/>
            <person name="Pedersen J.S."/>
            <person name="Pesole G."/>
            <person name="Phillippy A.M."/>
            <person name="Ponting C.P."/>
            <person name="Pop M."/>
            <person name="Porcelli D."/>
            <person name="Powell J.R."/>
            <person name="Prohaska S."/>
            <person name="Pruitt K."/>
            <person name="Puig M."/>
            <person name="Quesneville H."/>
            <person name="Ram K.R."/>
            <person name="Rand D."/>
            <person name="Rasmussen M.D."/>
            <person name="Reed L.K."/>
            <person name="Reenan R."/>
            <person name="Reily A."/>
            <person name="Remington K.A."/>
            <person name="Rieger T.T."/>
            <person name="Ritchie M.G."/>
            <person name="Robin C."/>
            <person name="Rogers Y.H."/>
            <person name="Rohde C."/>
            <person name="Rozas J."/>
            <person name="Rubenfield M.J."/>
            <person name="Ruiz A."/>
            <person name="Russo S."/>
            <person name="Salzberg S.L."/>
            <person name="Sanchez-Gracia A."/>
            <person name="Saranga D.J."/>
            <person name="Sato H."/>
            <person name="Schaeffer S.W."/>
            <person name="Schatz M.C."/>
            <person name="Schlenke T."/>
            <person name="Schwartz R."/>
            <person name="Segarra C."/>
            <person name="Singh R.S."/>
            <person name="Sirot L."/>
            <person name="Sirota M."/>
            <person name="Sisneros N.B."/>
            <person name="Smith C.D."/>
            <person name="Smith T.F."/>
            <person name="Spieth J."/>
            <person name="Stage D.E."/>
            <person name="Stark A."/>
            <person name="Stephan W."/>
            <person name="Strausberg R.L."/>
            <person name="Strempel S."/>
            <person name="Sturgill D."/>
            <person name="Sutton G."/>
            <person name="Sutton G.G."/>
            <person name="Tao W."/>
            <person name="Teichmann S."/>
            <person name="Tobari Y.N."/>
            <person name="Tomimura Y."/>
            <person name="Tsolas J.M."/>
            <person name="Valente V.L."/>
            <person name="Venter E."/>
            <person name="Venter J.C."/>
            <person name="Vicario S."/>
            <person name="Vieira F.G."/>
            <person name="Vilella A.J."/>
            <person name="Villasante A."/>
            <person name="Walenz B."/>
            <person name="Wang J."/>
            <person name="Wasserman M."/>
            <person name="Watts T."/>
            <person name="Wilson D."/>
            <person name="Wilson R.K."/>
            <person name="Wing R.A."/>
            <person name="Wolfner M.F."/>
            <person name="Wong A."/>
            <person name="Wong G.K."/>
            <person name="Wu C.I."/>
            <person name="Wu G."/>
            <person name="Yamamoto D."/>
            <person name="Yang H.P."/>
            <person name="Yang S.P."/>
            <person name="Yorke J.A."/>
            <person name="Yoshida K."/>
            <person name="Zdobnov E."/>
            <person name="Zhang P."/>
            <person name="Zhang Y."/>
            <person name="Zimin A.V."/>
            <person name="Baldwin J."/>
            <person name="Abdouelleil A."/>
            <person name="Abdulkadir J."/>
            <person name="Abebe A."/>
            <person name="Abera B."/>
            <person name="Abreu J."/>
            <person name="Acer S.C."/>
            <person name="Aftuck L."/>
            <person name="Alexander A."/>
            <person name="An P."/>
            <person name="Anderson E."/>
            <person name="Anderson S."/>
            <person name="Arachi H."/>
            <person name="Azer M."/>
            <person name="Bachantsang P."/>
            <person name="Barry A."/>
            <person name="Bayul T."/>
            <person name="Berlin A."/>
            <person name="Bessette D."/>
            <person name="Bloom T."/>
            <person name="Blye J."/>
            <person name="Boguslavskiy L."/>
            <person name="Bonnet C."/>
            <person name="Boukhgalter B."/>
            <person name="Bourzgui I."/>
            <person name="Brown A."/>
            <person name="Cahill P."/>
            <person name="Channer S."/>
            <person name="Cheshatsang Y."/>
            <person name="Chuda L."/>
            <person name="Citroen M."/>
            <person name="Collymore A."/>
            <person name="Cooke P."/>
            <person name="Costello M."/>
            <person name="D'Aco K."/>
            <person name="Daza R."/>
            <person name="De Haan G."/>
            <person name="DeGray S."/>
            <person name="DeMaso C."/>
            <person name="Dhargay N."/>
            <person name="Dooley K."/>
            <person name="Dooley E."/>
            <person name="Doricent M."/>
            <person name="Dorje P."/>
            <person name="Dorjee K."/>
            <person name="Dupes A."/>
            <person name="Elong R."/>
            <person name="Falk J."/>
            <person name="Farina A."/>
            <person name="Faro S."/>
            <person name="Ferguson D."/>
            <person name="Fisher S."/>
            <person name="Foley C.D."/>
            <person name="Franke A."/>
            <person name="Friedrich D."/>
            <person name="Gadbois L."/>
            <person name="Gearin G."/>
            <person name="Gearin C.R."/>
            <person name="Giannoukos G."/>
            <person name="Goode T."/>
            <person name="Graham J."/>
            <person name="Grandbois E."/>
            <person name="Grewal S."/>
            <person name="Gyaltsen K."/>
            <person name="Hafez N."/>
            <person name="Hagos B."/>
            <person name="Hall J."/>
            <person name="Henson C."/>
            <person name="Hollinger A."/>
            <person name="Honan T."/>
            <person name="Huard M.D."/>
            <person name="Hughes L."/>
            <person name="Hurhula B."/>
            <person name="Husby M.E."/>
            <person name="Kamat A."/>
            <person name="Kanga B."/>
            <person name="Kashin S."/>
            <person name="Khazanovich D."/>
            <person name="Kisner P."/>
            <person name="Lance K."/>
            <person name="Lara M."/>
            <person name="Lee W."/>
            <person name="Lennon N."/>
            <person name="Letendre F."/>
            <person name="LeVine R."/>
            <person name="Lipovsky A."/>
            <person name="Liu X."/>
            <person name="Liu J."/>
            <person name="Liu S."/>
            <person name="Lokyitsang T."/>
            <person name="Lokyitsang Y."/>
            <person name="Lubonja R."/>
            <person name="Lui A."/>
            <person name="MacDonald P."/>
            <person name="Magnisalis V."/>
            <person name="Maru K."/>
            <person name="Matthews C."/>
            <person name="McCusker W."/>
            <person name="McDonough S."/>
            <person name="Mehta T."/>
            <person name="Meldrim J."/>
            <person name="Meneus L."/>
            <person name="Mihai O."/>
            <person name="Mihalev A."/>
            <person name="Mihova T."/>
            <person name="Mittelman R."/>
            <person name="Mlenga V."/>
            <person name="Montmayeur A."/>
            <person name="Mulrain L."/>
            <person name="Navidi A."/>
            <person name="Naylor J."/>
            <person name="Negash T."/>
            <person name="Nguyen T."/>
            <person name="Nguyen N."/>
            <person name="Nicol R."/>
            <person name="Norbu C."/>
            <person name="Norbu N."/>
            <person name="Novod N."/>
            <person name="O'Neill B."/>
            <person name="Osman S."/>
            <person name="Markiewicz E."/>
            <person name="Oyono O.L."/>
            <person name="Patti C."/>
            <person name="Phunkhang P."/>
            <person name="Pierre F."/>
            <person name="Priest M."/>
            <person name="Raghuraman S."/>
            <person name="Rege F."/>
            <person name="Reyes R."/>
            <person name="Rise C."/>
            <person name="Rogov P."/>
            <person name="Ross K."/>
            <person name="Ryan E."/>
            <person name="Settipalli S."/>
            <person name="Shea T."/>
            <person name="Sherpa N."/>
            <person name="Shi L."/>
            <person name="Shih D."/>
            <person name="Sparrow T."/>
            <person name="Spaulding J."/>
            <person name="Stalker J."/>
            <person name="Stange-Thomann N."/>
            <person name="Stavropoulos S."/>
            <person name="Stone C."/>
            <person name="Strader C."/>
            <person name="Tesfaye S."/>
            <person name="Thomson T."/>
            <person name="Thoulutsang Y."/>
            <person name="Thoulutsang D."/>
            <person name="Topham K."/>
            <person name="Topping I."/>
            <person name="Tsamla T."/>
            <person name="Vassiliev H."/>
            <person name="Vo A."/>
            <person name="Wangchuk T."/>
            <person name="Wangdi T."/>
            <person name="Weiand M."/>
            <person name="Wilkinson J."/>
            <person name="Wilson A."/>
            <person name="Yadav S."/>
            <person name="Young G."/>
            <person name="Yu Q."/>
            <person name="Zembek L."/>
            <person name="Zhong D."/>
            <person name="Zimmer A."/>
            <person name="Zwirko Z."/>
            <person name="Jaffe D.B."/>
            <person name="Alvarez P."/>
            <person name="Brockman W."/>
            <person name="Butler J."/>
            <person name="Chin C."/>
            <person name="Gnerre S."/>
            <person name="Grabherr M."/>
            <person name="Kleber M."/>
            <person name="Mauceli E."/>
            <person name="MacCallum I."/>
        </authorList>
    </citation>
    <scope>NUCLEOTIDE SEQUENCE [LARGE SCALE GENOMIC DNA]</scope>
    <source>
        <strain evidence="2">white501</strain>
    </source>
</reference>
<dbReference type="Proteomes" id="UP000000304">
    <property type="component" value="Chromosome X"/>
</dbReference>
<protein>
    <submittedName>
        <fullName evidence="1">GD17045</fullName>
    </submittedName>
</protein>
<dbReference type="HOGENOM" id="CLU_2925101_0_0_1"/>
<keyword evidence="2" id="KW-1185">Reference proteome</keyword>
<accession>B4R373</accession>
<evidence type="ECO:0000313" key="1">
    <source>
        <dbReference type="EMBL" id="EDX17675.1"/>
    </source>
</evidence>